<evidence type="ECO:0000256" key="3">
    <source>
        <dbReference type="ARBA" id="ARBA00010617"/>
    </source>
</evidence>
<name>A0ABD3IN89_EUCGL</name>
<evidence type="ECO:0000256" key="11">
    <source>
        <dbReference type="ARBA" id="ARBA00023136"/>
    </source>
</evidence>
<organism evidence="13 14">
    <name type="scientific">Eucalyptus globulus</name>
    <name type="common">Tasmanian blue gum</name>
    <dbReference type="NCBI Taxonomy" id="34317"/>
    <lineage>
        <taxon>Eukaryota</taxon>
        <taxon>Viridiplantae</taxon>
        <taxon>Streptophyta</taxon>
        <taxon>Embryophyta</taxon>
        <taxon>Tracheophyta</taxon>
        <taxon>Spermatophyta</taxon>
        <taxon>Magnoliopsida</taxon>
        <taxon>eudicotyledons</taxon>
        <taxon>Gunneridae</taxon>
        <taxon>Pentapetalae</taxon>
        <taxon>rosids</taxon>
        <taxon>malvids</taxon>
        <taxon>Myrtales</taxon>
        <taxon>Myrtaceae</taxon>
        <taxon>Myrtoideae</taxon>
        <taxon>Eucalypteae</taxon>
        <taxon>Eucalyptus</taxon>
    </lineage>
</organism>
<dbReference type="Gene3D" id="1.10.630.10">
    <property type="entry name" value="Cytochrome P450"/>
    <property type="match status" value="1"/>
</dbReference>
<evidence type="ECO:0000256" key="9">
    <source>
        <dbReference type="ARBA" id="ARBA00023004"/>
    </source>
</evidence>
<evidence type="ECO:0000313" key="13">
    <source>
        <dbReference type="EMBL" id="KAL3715317.1"/>
    </source>
</evidence>
<dbReference type="PANTHER" id="PTHR24282:SF130">
    <property type="entry name" value="CYTOCHROME P450 FAMILY PROTEIN"/>
    <property type="match status" value="1"/>
</dbReference>
<evidence type="ECO:0000256" key="7">
    <source>
        <dbReference type="ARBA" id="ARBA00022989"/>
    </source>
</evidence>
<gene>
    <name evidence="13" type="ORF">ACJRO7_007101</name>
</gene>
<feature type="transmembrane region" description="Helical" evidence="12">
    <location>
        <begin position="12"/>
        <end position="33"/>
    </location>
</feature>
<dbReference type="InterPro" id="IPR050665">
    <property type="entry name" value="Cytochrome_P450_Monooxygen"/>
</dbReference>
<keyword evidence="7 12" id="KW-1133">Transmembrane helix</keyword>
<dbReference type="InterPro" id="IPR001128">
    <property type="entry name" value="Cyt_P450"/>
</dbReference>
<dbReference type="InterPro" id="IPR002401">
    <property type="entry name" value="Cyt_P450_E_grp-I"/>
</dbReference>
<keyword evidence="4" id="KW-0349">Heme</keyword>
<keyword evidence="10" id="KW-0503">Monooxygenase</keyword>
<dbReference type="PANTHER" id="PTHR24282">
    <property type="entry name" value="CYTOCHROME P450 FAMILY MEMBER"/>
    <property type="match status" value="1"/>
</dbReference>
<sequence length="456" mass="52497">MRRVFVVEINWSFGLIIVCSLVLHACSILWLNLRKLRRKLSEQGITGLPPTLLYGNAAEMRSIAAGCEPELLPRGQVSHDWAYSILPYLHHWAHHYGLLYMHSKRQKLNSYVNRPDLRRFLNLHKPFDSDKSTGQNWASHRKLIASQFFLVKVKGMMDLMVDSTMTLIEKWESMILESDGMFAHMYIHEDLNSLSANVIARACFGSSYLEGEQFAKLRTLRYALSKPDQLISLFAVFSLFLPSKVNRDLWQIREEVDSLILKVVRARQEENRSSLKPEKDQLQTILESADVDDAMNEKACFSFVVDPCKNIYFSGQEMTATTISWSMMQLALHPEWQDRIRAEIAEFCGDRLCHRGSLDFETLRKLKVRTMVIQETLHLYHPAIILVKETMTEIKLGEIDVPEGAILWTLTPLGHRDPEKWGPAAKELKPERFKDGVSEGCKHPQAYVPFGYASRL</sequence>
<dbReference type="Proteomes" id="UP001634007">
    <property type="component" value="Unassembled WGS sequence"/>
</dbReference>
<keyword evidence="6" id="KW-0479">Metal-binding</keyword>
<reference evidence="13 14" key="1">
    <citation type="submission" date="2024-11" db="EMBL/GenBank/DDBJ databases">
        <title>Chromosome-level genome assembly of Eucalyptus globulus Labill. provides insights into its genome evolution.</title>
        <authorList>
            <person name="Li X."/>
        </authorList>
    </citation>
    <scope>NUCLEOTIDE SEQUENCE [LARGE SCALE GENOMIC DNA]</scope>
    <source>
        <strain evidence="13">CL2024</strain>
        <tissue evidence="13">Fresh tender leaves</tissue>
    </source>
</reference>
<dbReference type="AlphaFoldDB" id="A0ABD3IN89"/>
<proteinExistence type="inferred from homology"/>
<keyword evidence="14" id="KW-1185">Reference proteome</keyword>
<comment type="cofactor">
    <cofactor evidence="1">
        <name>heme</name>
        <dbReference type="ChEBI" id="CHEBI:30413"/>
    </cofactor>
</comment>
<evidence type="ECO:0000256" key="1">
    <source>
        <dbReference type="ARBA" id="ARBA00001971"/>
    </source>
</evidence>
<evidence type="ECO:0008006" key="15">
    <source>
        <dbReference type="Google" id="ProtNLM"/>
    </source>
</evidence>
<dbReference type="GO" id="GO:0004497">
    <property type="term" value="F:monooxygenase activity"/>
    <property type="evidence" value="ECO:0007669"/>
    <property type="project" value="UniProtKB-KW"/>
</dbReference>
<evidence type="ECO:0000256" key="4">
    <source>
        <dbReference type="ARBA" id="ARBA00022617"/>
    </source>
</evidence>
<dbReference type="PRINTS" id="PR00463">
    <property type="entry name" value="EP450I"/>
</dbReference>
<keyword evidence="9" id="KW-0408">Iron</keyword>
<evidence type="ECO:0000256" key="6">
    <source>
        <dbReference type="ARBA" id="ARBA00022723"/>
    </source>
</evidence>
<accession>A0ABD3IN89</accession>
<dbReference type="PRINTS" id="PR00385">
    <property type="entry name" value="P450"/>
</dbReference>
<comment type="caution">
    <text evidence="13">The sequence shown here is derived from an EMBL/GenBank/DDBJ whole genome shotgun (WGS) entry which is preliminary data.</text>
</comment>
<keyword evidence="8" id="KW-0560">Oxidoreductase</keyword>
<evidence type="ECO:0000256" key="5">
    <source>
        <dbReference type="ARBA" id="ARBA00022692"/>
    </source>
</evidence>
<dbReference type="SUPFAM" id="SSF48264">
    <property type="entry name" value="Cytochrome P450"/>
    <property type="match status" value="1"/>
</dbReference>
<dbReference type="GO" id="GO:0046872">
    <property type="term" value="F:metal ion binding"/>
    <property type="evidence" value="ECO:0007669"/>
    <property type="project" value="UniProtKB-KW"/>
</dbReference>
<keyword evidence="11 12" id="KW-0472">Membrane</keyword>
<evidence type="ECO:0000313" key="14">
    <source>
        <dbReference type="Proteomes" id="UP001634007"/>
    </source>
</evidence>
<evidence type="ECO:0000256" key="10">
    <source>
        <dbReference type="ARBA" id="ARBA00023033"/>
    </source>
</evidence>
<protein>
    <recommendedName>
        <fullName evidence="15">Cytochrome P450</fullName>
    </recommendedName>
</protein>
<keyword evidence="5 12" id="KW-0812">Transmembrane</keyword>
<evidence type="ECO:0000256" key="2">
    <source>
        <dbReference type="ARBA" id="ARBA00004167"/>
    </source>
</evidence>
<dbReference type="InterPro" id="IPR036396">
    <property type="entry name" value="Cyt_P450_sf"/>
</dbReference>
<comment type="subcellular location">
    <subcellularLocation>
        <location evidence="2">Membrane</location>
        <topology evidence="2">Single-pass membrane protein</topology>
    </subcellularLocation>
</comment>
<evidence type="ECO:0000256" key="12">
    <source>
        <dbReference type="SAM" id="Phobius"/>
    </source>
</evidence>
<dbReference type="GO" id="GO:0016020">
    <property type="term" value="C:membrane"/>
    <property type="evidence" value="ECO:0007669"/>
    <property type="project" value="UniProtKB-SubCell"/>
</dbReference>
<evidence type="ECO:0000256" key="8">
    <source>
        <dbReference type="ARBA" id="ARBA00023002"/>
    </source>
</evidence>
<comment type="similarity">
    <text evidence="3">Belongs to the cytochrome P450 family.</text>
</comment>
<dbReference type="Pfam" id="PF00067">
    <property type="entry name" value="p450"/>
    <property type="match status" value="1"/>
</dbReference>
<dbReference type="EMBL" id="JBJKBG010000011">
    <property type="protein sequence ID" value="KAL3715317.1"/>
    <property type="molecule type" value="Genomic_DNA"/>
</dbReference>